<dbReference type="GO" id="GO:0031410">
    <property type="term" value="C:cytoplasmic vesicle"/>
    <property type="evidence" value="ECO:0007669"/>
    <property type="project" value="TreeGrafter"/>
</dbReference>
<feature type="compositionally biased region" description="Pro residues" evidence="8">
    <location>
        <begin position="63"/>
        <end position="85"/>
    </location>
</feature>
<dbReference type="EMBL" id="HBUF01290040">
    <property type="protein sequence ID" value="CAG6689037.1"/>
    <property type="molecule type" value="Transcribed_RNA"/>
</dbReference>
<evidence type="ECO:0000256" key="7">
    <source>
        <dbReference type="ARBA" id="ARBA00023180"/>
    </source>
</evidence>
<evidence type="ECO:0000256" key="6">
    <source>
        <dbReference type="ARBA" id="ARBA00023136"/>
    </source>
</evidence>
<dbReference type="EMBL" id="HBUF01290042">
    <property type="protein sequence ID" value="CAG6689041.1"/>
    <property type="molecule type" value="Transcribed_RNA"/>
</dbReference>
<feature type="transmembrane region" description="Helical" evidence="9">
    <location>
        <begin position="7"/>
        <end position="26"/>
    </location>
</feature>
<dbReference type="EMBL" id="HBUF01290041">
    <property type="protein sequence ID" value="CAG6689039.1"/>
    <property type="molecule type" value="Transcribed_RNA"/>
</dbReference>
<dbReference type="InterPro" id="IPR007947">
    <property type="entry name" value="CD164_MGC24"/>
</dbReference>
<organism evidence="10">
    <name type="scientific">Cacopsylla melanoneura</name>
    <dbReference type="NCBI Taxonomy" id="428564"/>
    <lineage>
        <taxon>Eukaryota</taxon>
        <taxon>Metazoa</taxon>
        <taxon>Ecdysozoa</taxon>
        <taxon>Arthropoda</taxon>
        <taxon>Hexapoda</taxon>
        <taxon>Insecta</taxon>
        <taxon>Pterygota</taxon>
        <taxon>Neoptera</taxon>
        <taxon>Paraneoptera</taxon>
        <taxon>Hemiptera</taxon>
        <taxon>Sternorrhyncha</taxon>
        <taxon>Psylloidea</taxon>
        <taxon>Psyllidae</taxon>
        <taxon>Psyllinae</taxon>
        <taxon>Cacopsylla</taxon>
    </lineage>
</organism>
<name>A0A8D8UMV4_9HEMI</name>
<evidence type="ECO:0000256" key="5">
    <source>
        <dbReference type="ARBA" id="ARBA00022989"/>
    </source>
</evidence>
<comment type="subcellular location">
    <subcellularLocation>
        <location evidence="1">Membrane</location>
        <topology evidence="1">Single-pass type I membrane protein</topology>
    </subcellularLocation>
</comment>
<proteinExistence type="inferred from homology"/>
<evidence type="ECO:0000256" key="9">
    <source>
        <dbReference type="SAM" id="Phobius"/>
    </source>
</evidence>
<dbReference type="GO" id="GO:0016020">
    <property type="term" value="C:membrane"/>
    <property type="evidence" value="ECO:0007669"/>
    <property type="project" value="UniProtKB-SubCell"/>
</dbReference>
<dbReference type="PANTHER" id="PTHR11337">
    <property type="entry name" value="MUCIN/PORIMIN"/>
    <property type="match status" value="1"/>
</dbReference>
<evidence type="ECO:0008006" key="11">
    <source>
        <dbReference type="Google" id="ProtNLM"/>
    </source>
</evidence>
<evidence type="ECO:0000256" key="3">
    <source>
        <dbReference type="ARBA" id="ARBA00022692"/>
    </source>
</evidence>
<dbReference type="EMBL" id="HBUF01342445">
    <property type="protein sequence ID" value="CAG6705477.1"/>
    <property type="molecule type" value="Transcribed_RNA"/>
</dbReference>
<keyword evidence="6 9" id="KW-0472">Membrane</keyword>
<evidence type="ECO:0000256" key="8">
    <source>
        <dbReference type="SAM" id="MobiDB-lite"/>
    </source>
</evidence>
<evidence type="ECO:0000256" key="1">
    <source>
        <dbReference type="ARBA" id="ARBA00004479"/>
    </source>
</evidence>
<reference evidence="10" key="1">
    <citation type="submission" date="2021-05" db="EMBL/GenBank/DDBJ databases">
        <authorList>
            <person name="Alioto T."/>
            <person name="Alioto T."/>
            <person name="Gomez Garrido J."/>
        </authorList>
    </citation>
    <scope>NUCLEOTIDE SEQUENCE</scope>
</reference>
<keyword evidence="5 9" id="KW-1133">Transmembrane helix</keyword>
<dbReference type="AlphaFoldDB" id="A0A8D8UMV4"/>
<evidence type="ECO:0000256" key="4">
    <source>
        <dbReference type="ARBA" id="ARBA00022729"/>
    </source>
</evidence>
<dbReference type="EMBL" id="HBUF01342446">
    <property type="protein sequence ID" value="CAG6705478.1"/>
    <property type="molecule type" value="Transcribed_RNA"/>
</dbReference>
<sequence length="129" mass="13912">MQTVVHFFVFAAFPYLLFIDATTVVVSPTTTSALQDHKSSPTVVKLLQNGTDPVDNSTIVNPTLPPQPQPAPTTPVPPAPPTPAPYVPDRKFDGPSFIGGIVLCAGLTAIGFVSWKFYKARVELTYRTL</sequence>
<dbReference type="EMBL" id="HBUF01342443">
    <property type="protein sequence ID" value="CAG6705475.1"/>
    <property type="molecule type" value="Transcribed_RNA"/>
</dbReference>
<dbReference type="PANTHER" id="PTHR11337:SF8">
    <property type="entry name" value="VISGUN, ISOFORM E"/>
    <property type="match status" value="1"/>
</dbReference>
<accession>A0A8D8UMV4</accession>
<keyword evidence="7" id="KW-0325">Glycoprotein</keyword>
<feature type="transmembrane region" description="Helical" evidence="9">
    <location>
        <begin position="97"/>
        <end position="118"/>
    </location>
</feature>
<protein>
    <recommendedName>
        <fullName evidence="11">Sialomucin core protein 24</fullName>
    </recommendedName>
</protein>
<keyword evidence="3 9" id="KW-0812">Transmembrane</keyword>
<comment type="similarity">
    <text evidence="2">Belongs to the CD164 family.</text>
</comment>
<feature type="compositionally biased region" description="Polar residues" evidence="8">
    <location>
        <begin position="50"/>
        <end position="61"/>
    </location>
</feature>
<keyword evidence="4" id="KW-0732">Signal</keyword>
<feature type="region of interest" description="Disordered" evidence="8">
    <location>
        <begin position="50"/>
        <end position="85"/>
    </location>
</feature>
<evidence type="ECO:0000256" key="2">
    <source>
        <dbReference type="ARBA" id="ARBA00005341"/>
    </source>
</evidence>
<dbReference type="Pfam" id="PF05283">
    <property type="entry name" value="MGC-24"/>
    <property type="match status" value="1"/>
</dbReference>
<evidence type="ECO:0000313" key="10">
    <source>
        <dbReference type="EMBL" id="CAG6705477.1"/>
    </source>
</evidence>